<keyword evidence="4" id="KW-0808">Transferase</keyword>
<dbReference type="InterPro" id="IPR017441">
    <property type="entry name" value="Protein_kinase_ATP_BS"/>
</dbReference>
<dbReference type="InterPro" id="IPR000719">
    <property type="entry name" value="Prot_kinase_dom"/>
</dbReference>
<dbReference type="SUPFAM" id="SSF56112">
    <property type="entry name" value="Protein kinase-like (PK-like)"/>
    <property type="match status" value="1"/>
</dbReference>
<gene>
    <name evidence="13" type="primary">SPS1_3</name>
    <name evidence="13" type="ORF">HK097_009193</name>
</gene>
<sequence>MPFSNKVDPTKLYELHHIIGKGSFGVVYKGIHIPTREQVAIKIIDFEETGDDIEEIRQEIAILSELKSKWVTQYHGSFVKDTKLWIIMELCSGGSCLDLIKAGVVTEQHVAVIMRELLQALDYLHRRGKIHRDIKAANVLLTDKGEVKLADFGVSAQITATITKKNTFVGTPYWMAPEVILRSAYNAKADIWSLGITAWELANGLPPHANLHPMRVLFIIPQQPVPVLDSKFSPAFRDFIAKCLAKRPSQRPNAGDLLSHPFIQNAPDASILRDVACRSIVKLPAALNEKTKSMYVRLSYSVESKYSLHVARVVRDSDEEESDDAIVEWDFNTVMRSAPQTVKTQRPPSPTKTSAIRDRSRSDSRALGRSHSSIAFEDEFEDTRPTDIRQPINPQQHLETQPSPSTRRENIYFPTALIHALKEAKQQASPDTQAALHEILDRFQSVLSINPSLEKDVIDVILASKNETTSKPDELWMQSIEWPPKRSSVAESLYRRWKSRPVKLTSS</sequence>
<dbReference type="GO" id="GO:0005737">
    <property type="term" value="C:cytoplasm"/>
    <property type="evidence" value="ECO:0007669"/>
    <property type="project" value="TreeGrafter"/>
</dbReference>
<dbReference type="PROSITE" id="PS50011">
    <property type="entry name" value="PROTEIN_KINASE_DOM"/>
    <property type="match status" value="1"/>
</dbReference>
<evidence type="ECO:0000313" key="13">
    <source>
        <dbReference type="EMBL" id="KAJ3049827.1"/>
    </source>
</evidence>
<accession>A0AAD5SCB2</accession>
<feature type="binding site" evidence="10">
    <location>
        <position position="42"/>
    </location>
    <ligand>
        <name>ATP</name>
        <dbReference type="ChEBI" id="CHEBI:30616"/>
    </ligand>
</feature>
<evidence type="ECO:0000256" key="9">
    <source>
        <dbReference type="ARBA" id="ARBA00048679"/>
    </source>
</evidence>
<keyword evidence="6" id="KW-0418">Kinase</keyword>
<keyword evidence="14" id="KW-1185">Reference proteome</keyword>
<evidence type="ECO:0000256" key="10">
    <source>
        <dbReference type="PROSITE-ProRule" id="PRU10141"/>
    </source>
</evidence>
<feature type="compositionally biased region" description="Basic and acidic residues" evidence="11">
    <location>
        <begin position="355"/>
        <end position="366"/>
    </location>
</feature>
<evidence type="ECO:0000256" key="5">
    <source>
        <dbReference type="ARBA" id="ARBA00022741"/>
    </source>
</evidence>
<dbReference type="GO" id="GO:0004674">
    <property type="term" value="F:protein serine/threonine kinase activity"/>
    <property type="evidence" value="ECO:0007669"/>
    <property type="project" value="UniProtKB-KW"/>
</dbReference>
<comment type="similarity">
    <text evidence="1">Belongs to the protein kinase superfamily. STE Ser/Thr protein kinase family. STE20 subfamily.</text>
</comment>
<feature type="domain" description="Protein kinase" evidence="12">
    <location>
        <begin position="13"/>
        <end position="263"/>
    </location>
</feature>
<keyword evidence="7 10" id="KW-0067">ATP-binding</keyword>
<dbReference type="PROSITE" id="PS00107">
    <property type="entry name" value="PROTEIN_KINASE_ATP"/>
    <property type="match status" value="1"/>
</dbReference>
<dbReference type="InterPro" id="IPR050629">
    <property type="entry name" value="STE20/SPS1-PAK"/>
</dbReference>
<dbReference type="SMART" id="SM00220">
    <property type="entry name" value="S_TKc"/>
    <property type="match status" value="1"/>
</dbReference>
<dbReference type="Proteomes" id="UP001212841">
    <property type="component" value="Unassembled WGS sequence"/>
</dbReference>
<name>A0AAD5SCB2_9FUNG</name>
<keyword evidence="5 10" id="KW-0547">Nucleotide-binding</keyword>
<evidence type="ECO:0000313" key="14">
    <source>
        <dbReference type="Proteomes" id="UP001212841"/>
    </source>
</evidence>
<comment type="caution">
    <text evidence="13">The sequence shown here is derived from an EMBL/GenBank/DDBJ whole genome shotgun (WGS) entry which is preliminary data.</text>
</comment>
<dbReference type="EC" id="2.7.11.1" evidence="2"/>
<evidence type="ECO:0000256" key="1">
    <source>
        <dbReference type="ARBA" id="ARBA00008874"/>
    </source>
</evidence>
<evidence type="ECO:0000256" key="11">
    <source>
        <dbReference type="SAM" id="MobiDB-lite"/>
    </source>
</evidence>
<feature type="region of interest" description="Disordered" evidence="11">
    <location>
        <begin position="337"/>
        <end position="408"/>
    </location>
</feature>
<dbReference type="GO" id="GO:0005524">
    <property type="term" value="F:ATP binding"/>
    <property type="evidence" value="ECO:0007669"/>
    <property type="project" value="UniProtKB-UniRule"/>
</dbReference>
<evidence type="ECO:0000256" key="7">
    <source>
        <dbReference type="ARBA" id="ARBA00022840"/>
    </source>
</evidence>
<keyword evidence="3" id="KW-0723">Serine/threonine-protein kinase</keyword>
<comment type="catalytic activity">
    <reaction evidence="8">
        <text>L-threonyl-[protein] + ATP = O-phospho-L-threonyl-[protein] + ADP + H(+)</text>
        <dbReference type="Rhea" id="RHEA:46608"/>
        <dbReference type="Rhea" id="RHEA-COMP:11060"/>
        <dbReference type="Rhea" id="RHEA-COMP:11605"/>
        <dbReference type="ChEBI" id="CHEBI:15378"/>
        <dbReference type="ChEBI" id="CHEBI:30013"/>
        <dbReference type="ChEBI" id="CHEBI:30616"/>
        <dbReference type="ChEBI" id="CHEBI:61977"/>
        <dbReference type="ChEBI" id="CHEBI:456216"/>
        <dbReference type="EC" id="2.7.11.1"/>
    </reaction>
</comment>
<evidence type="ECO:0000256" key="3">
    <source>
        <dbReference type="ARBA" id="ARBA00022527"/>
    </source>
</evidence>
<dbReference type="Gene3D" id="1.10.510.10">
    <property type="entry name" value="Transferase(Phosphotransferase) domain 1"/>
    <property type="match status" value="1"/>
</dbReference>
<comment type="catalytic activity">
    <reaction evidence="9">
        <text>L-seryl-[protein] + ATP = O-phospho-L-seryl-[protein] + ADP + H(+)</text>
        <dbReference type="Rhea" id="RHEA:17989"/>
        <dbReference type="Rhea" id="RHEA-COMP:9863"/>
        <dbReference type="Rhea" id="RHEA-COMP:11604"/>
        <dbReference type="ChEBI" id="CHEBI:15378"/>
        <dbReference type="ChEBI" id="CHEBI:29999"/>
        <dbReference type="ChEBI" id="CHEBI:30616"/>
        <dbReference type="ChEBI" id="CHEBI:83421"/>
        <dbReference type="ChEBI" id="CHEBI:456216"/>
        <dbReference type="EC" id="2.7.11.1"/>
    </reaction>
</comment>
<dbReference type="Pfam" id="PF00069">
    <property type="entry name" value="Pkinase"/>
    <property type="match status" value="1"/>
</dbReference>
<reference evidence="13" key="1">
    <citation type="submission" date="2020-05" db="EMBL/GenBank/DDBJ databases">
        <title>Phylogenomic resolution of chytrid fungi.</title>
        <authorList>
            <person name="Stajich J.E."/>
            <person name="Amses K."/>
            <person name="Simmons R."/>
            <person name="Seto K."/>
            <person name="Myers J."/>
            <person name="Bonds A."/>
            <person name="Quandt C.A."/>
            <person name="Barry K."/>
            <person name="Liu P."/>
            <person name="Grigoriev I."/>
            <person name="Longcore J.E."/>
            <person name="James T.Y."/>
        </authorList>
    </citation>
    <scope>NUCLEOTIDE SEQUENCE</scope>
    <source>
        <strain evidence="13">JEL0318</strain>
    </source>
</reference>
<dbReference type="InterPro" id="IPR011009">
    <property type="entry name" value="Kinase-like_dom_sf"/>
</dbReference>
<dbReference type="FunFam" id="1.10.510.10:FF:000499">
    <property type="entry name" value="Serine/threonine-protein kinase KIC1"/>
    <property type="match status" value="1"/>
</dbReference>
<feature type="compositionally biased region" description="Polar residues" evidence="11">
    <location>
        <begin position="337"/>
        <end position="346"/>
    </location>
</feature>
<dbReference type="PANTHER" id="PTHR48012">
    <property type="entry name" value="STERILE20-LIKE KINASE, ISOFORM B-RELATED"/>
    <property type="match status" value="1"/>
</dbReference>
<proteinExistence type="inferred from homology"/>
<evidence type="ECO:0000256" key="6">
    <source>
        <dbReference type="ARBA" id="ARBA00022777"/>
    </source>
</evidence>
<evidence type="ECO:0000256" key="4">
    <source>
        <dbReference type="ARBA" id="ARBA00022679"/>
    </source>
</evidence>
<feature type="compositionally biased region" description="Polar residues" evidence="11">
    <location>
        <begin position="392"/>
        <end position="405"/>
    </location>
</feature>
<dbReference type="CDD" id="cd06609">
    <property type="entry name" value="STKc_MST3_like"/>
    <property type="match status" value="1"/>
</dbReference>
<dbReference type="AlphaFoldDB" id="A0AAD5SCB2"/>
<dbReference type="EMBL" id="JADGJD010000590">
    <property type="protein sequence ID" value="KAJ3049827.1"/>
    <property type="molecule type" value="Genomic_DNA"/>
</dbReference>
<evidence type="ECO:0000256" key="2">
    <source>
        <dbReference type="ARBA" id="ARBA00012513"/>
    </source>
</evidence>
<evidence type="ECO:0000259" key="12">
    <source>
        <dbReference type="PROSITE" id="PS50011"/>
    </source>
</evidence>
<protein>
    <recommendedName>
        <fullName evidence="2">non-specific serine/threonine protein kinase</fullName>
        <ecNumber evidence="2">2.7.11.1</ecNumber>
    </recommendedName>
</protein>
<dbReference type="PANTHER" id="PTHR48012:SF10">
    <property type="entry name" value="FI20177P1"/>
    <property type="match status" value="1"/>
</dbReference>
<evidence type="ECO:0000256" key="8">
    <source>
        <dbReference type="ARBA" id="ARBA00047899"/>
    </source>
</evidence>
<organism evidence="13 14">
    <name type="scientific">Rhizophlyctis rosea</name>
    <dbReference type="NCBI Taxonomy" id="64517"/>
    <lineage>
        <taxon>Eukaryota</taxon>
        <taxon>Fungi</taxon>
        <taxon>Fungi incertae sedis</taxon>
        <taxon>Chytridiomycota</taxon>
        <taxon>Chytridiomycota incertae sedis</taxon>
        <taxon>Chytridiomycetes</taxon>
        <taxon>Rhizophlyctidales</taxon>
        <taxon>Rhizophlyctidaceae</taxon>
        <taxon>Rhizophlyctis</taxon>
    </lineage>
</organism>